<dbReference type="FunCoup" id="A0A1Q6DXQ7">
    <property type="interactions" value="12"/>
</dbReference>
<dbReference type="Gene3D" id="3.40.1670.10">
    <property type="entry name" value="UbiD C-terminal domain-like"/>
    <property type="match status" value="1"/>
</dbReference>
<keyword evidence="5" id="KW-0414">Isoprene biosynthesis</keyword>
<keyword evidence="3" id="KW-0288">FMN</keyword>
<feature type="domain" description="3-octaprenyl-4-hydroxybenzoate carboxy-lyase-like N-terminal" evidence="12">
    <location>
        <begin position="11"/>
        <end position="72"/>
    </location>
</feature>
<evidence type="ECO:0000259" key="12">
    <source>
        <dbReference type="Pfam" id="PF20695"/>
    </source>
</evidence>
<comment type="catalytic activity">
    <reaction evidence="6">
        <text>(2E)-3-methyl-5-phosphooxypent-2-enoate + H(+) = isopentenyl phosphate + CO2</text>
        <dbReference type="Rhea" id="RHEA:78971"/>
        <dbReference type="ChEBI" id="CHEBI:15378"/>
        <dbReference type="ChEBI" id="CHEBI:16526"/>
        <dbReference type="ChEBI" id="CHEBI:65078"/>
        <dbReference type="ChEBI" id="CHEBI:229665"/>
        <dbReference type="EC" id="4.1.1.126"/>
    </reaction>
    <physiologicalReaction direction="left-to-right" evidence="6">
        <dbReference type="Rhea" id="RHEA:78972"/>
    </physiologicalReaction>
</comment>
<name>A0A1Q6DXQ7_METT1</name>
<dbReference type="InterPro" id="IPR049383">
    <property type="entry name" value="UbiD-like_N"/>
</dbReference>
<keyword evidence="15" id="KW-1185">Reference proteome</keyword>
<evidence type="ECO:0000313" key="14">
    <source>
        <dbReference type="EMBL" id="OKY79154.1"/>
    </source>
</evidence>
<accession>A0A1Q6DXQ7</accession>
<comment type="caution">
    <text evidence="14">The sequence shown here is derived from an EMBL/GenBank/DDBJ whole genome shotgun (WGS) entry which is preliminary data.</text>
</comment>
<evidence type="ECO:0000256" key="1">
    <source>
        <dbReference type="ARBA" id="ARBA00005092"/>
    </source>
</evidence>
<reference evidence="14" key="1">
    <citation type="submission" date="2016-12" db="EMBL/GenBank/DDBJ databases">
        <title>Discovery of methanogenic haloarchaea.</title>
        <authorList>
            <person name="Sorokin D.Y."/>
            <person name="Makarova K.S."/>
            <person name="Abbas B."/>
            <person name="Ferrer M."/>
            <person name="Golyshin P.N."/>
        </authorList>
    </citation>
    <scope>NUCLEOTIDE SEQUENCE [LARGE SCALE GENOMIC DNA]</scope>
    <source>
        <strain evidence="14">HMET1</strain>
    </source>
</reference>
<protein>
    <recommendedName>
        <fullName evidence="9">Anhydromevalonate phosphate decarboxylase</fullName>
        <ecNumber evidence="8">4.1.1.126</ecNumber>
    </recommendedName>
</protein>
<evidence type="ECO:0000259" key="13">
    <source>
        <dbReference type="Pfam" id="PF20696"/>
    </source>
</evidence>
<dbReference type="AlphaFoldDB" id="A0A1Q6DXQ7"/>
<evidence type="ECO:0000256" key="8">
    <source>
        <dbReference type="ARBA" id="ARBA00049727"/>
    </source>
</evidence>
<evidence type="ECO:0000256" key="10">
    <source>
        <dbReference type="ARBA" id="ARBA00049936"/>
    </source>
</evidence>
<feature type="domain" description="3-octaprenyl-4-hydroxybenzoate carboxy-lyase-like Rift-related" evidence="11">
    <location>
        <begin position="85"/>
        <end position="276"/>
    </location>
</feature>
<evidence type="ECO:0000256" key="7">
    <source>
        <dbReference type="ARBA" id="ARBA00049583"/>
    </source>
</evidence>
<dbReference type="InParanoid" id="A0A1Q6DXQ7"/>
<evidence type="ECO:0000256" key="4">
    <source>
        <dbReference type="ARBA" id="ARBA00022793"/>
    </source>
</evidence>
<dbReference type="GO" id="GO:0016831">
    <property type="term" value="F:carboxy-lyase activity"/>
    <property type="evidence" value="ECO:0007669"/>
    <property type="project" value="UniProtKB-KW"/>
</dbReference>
<comment type="pathway">
    <text evidence="1">Isoprenoid biosynthesis; isopentenyl diphosphate biosynthesis via mevalonate pathway.</text>
</comment>
<dbReference type="Pfam" id="PF20695">
    <property type="entry name" value="UbiD_N"/>
    <property type="match status" value="1"/>
</dbReference>
<sequence>MRSFLENIDKIRIKNEVSTEYEIAALSKKTKKALVFEDVKGFDKKVVTNLASTRKKVAKAIGCKVKEIPSKIQNGIEDPKEINEVKGKIDTSKPDLNKIPILKHYKRDAGPYITSGIVVAEDKEGERNASIHRMLVKDRDKLGIRIVERHLYDYYKEGEKKDKDLDIAIAIGVHPSILLASATRVPRGFDEFKLANSLNKNKNKDGINLLKCDSVDLEVPEAEIILEGKIKTNIREKEGPFVDITGTYDGVRQQPIIELTGMWTKENPIYHGLLPAESEHKLMMGLPYEPLIMNKVNEVCKVKNAILTDGGSGYLHGVVQIEKRNKKDGKKAINAAMDAHSSMKHCLVIDEDTDIYDKTDLERAIATRVKGDEDIHIFSDVKGSSLDPRGEKDGTVTKVGMDATKVIGTEEKVNKVKVPLEDEIELEDYID</sequence>
<dbReference type="Proteomes" id="UP000185744">
    <property type="component" value="Unassembled WGS sequence"/>
</dbReference>
<keyword evidence="4" id="KW-0456">Lyase</keyword>
<evidence type="ECO:0000256" key="2">
    <source>
        <dbReference type="ARBA" id="ARBA00010021"/>
    </source>
</evidence>
<evidence type="ECO:0000313" key="15">
    <source>
        <dbReference type="Proteomes" id="UP000185744"/>
    </source>
</evidence>
<dbReference type="InterPro" id="IPR049381">
    <property type="entry name" value="UbiD-like_C"/>
</dbReference>
<dbReference type="PANTHER" id="PTHR30108">
    <property type="entry name" value="3-OCTAPRENYL-4-HYDROXYBENZOATE CARBOXY-LYASE-RELATED"/>
    <property type="match status" value="1"/>
</dbReference>
<evidence type="ECO:0000256" key="3">
    <source>
        <dbReference type="ARBA" id="ARBA00022643"/>
    </source>
</evidence>
<dbReference type="PANTHER" id="PTHR30108:SF21">
    <property type="entry name" value="4-HYDROXYBENZOATE DECARBOXYLASE"/>
    <property type="match status" value="1"/>
</dbReference>
<dbReference type="InterPro" id="IPR048304">
    <property type="entry name" value="UbiD_Rift_dom"/>
</dbReference>
<comment type="cofactor">
    <cofactor evidence="10">
        <name>prenylated FMN</name>
        <dbReference type="ChEBI" id="CHEBI:87746"/>
    </cofactor>
</comment>
<dbReference type="GO" id="GO:0005737">
    <property type="term" value="C:cytoplasm"/>
    <property type="evidence" value="ECO:0007669"/>
    <property type="project" value="TreeGrafter"/>
</dbReference>
<keyword evidence="4" id="KW-0210">Decarboxylase</keyword>
<dbReference type="EMBL" id="MSDW01000001">
    <property type="protein sequence ID" value="OKY79154.1"/>
    <property type="molecule type" value="Genomic_DNA"/>
</dbReference>
<evidence type="ECO:0000256" key="5">
    <source>
        <dbReference type="ARBA" id="ARBA00023229"/>
    </source>
</evidence>
<dbReference type="SUPFAM" id="SSF143968">
    <property type="entry name" value="UbiD C-terminal domain-like"/>
    <property type="match status" value="1"/>
</dbReference>
<dbReference type="EC" id="4.1.1.126" evidence="8"/>
<dbReference type="Pfam" id="PF20696">
    <property type="entry name" value="UbiD_C"/>
    <property type="match status" value="1"/>
</dbReference>
<dbReference type="NCBIfam" id="TIGR00148">
    <property type="entry name" value="UbiD family decarboxylase"/>
    <property type="match status" value="1"/>
</dbReference>
<dbReference type="InterPro" id="IPR002830">
    <property type="entry name" value="UbiD"/>
</dbReference>
<keyword evidence="3" id="KW-0285">Flavoprotein</keyword>
<organism evidence="14 15">
    <name type="scientific">Methanohalarchaeum thermophilum</name>
    <dbReference type="NCBI Taxonomy" id="1903181"/>
    <lineage>
        <taxon>Archaea</taxon>
        <taxon>Methanobacteriati</taxon>
        <taxon>Methanobacteriota</taxon>
        <taxon>Methanonatronarchaeia</taxon>
        <taxon>Methanonatronarchaeales</taxon>
        <taxon>Methanonatronarchaeaceae</taxon>
        <taxon>Candidatus Methanohalarchaeum</taxon>
    </lineage>
</organism>
<proteinExistence type="inferred from homology"/>
<evidence type="ECO:0000259" key="11">
    <source>
        <dbReference type="Pfam" id="PF01977"/>
    </source>
</evidence>
<comment type="function">
    <text evidence="7">Catalyzes the conversion of trans-anhydromevalonate 5-phosphate (tAHMP) into isopentenyl phosphate. Involved in the archaeal mevalonate (MVA) pathway, which provides fundamental precursors for isoprenoid biosynthesis, such as isopentenyl diphosphate (IPP) and dimethylallyl diphosphate (DMAPP).</text>
</comment>
<dbReference type="STRING" id="1903181.BTN85_1661"/>
<dbReference type="SUPFAM" id="SSF50475">
    <property type="entry name" value="FMN-binding split barrel"/>
    <property type="match status" value="1"/>
</dbReference>
<dbReference type="Pfam" id="PF01977">
    <property type="entry name" value="UbiD"/>
    <property type="match status" value="1"/>
</dbReference>
<evidence type="ECO:0000256" key="6">
    <source>
        <dbReference type="ARBA" id="ARBA00049054"/>
    </source>
</evidence>
<gene>
    <name evidence="14" type="ORF">BTN85_1661</name>
</gene>
<comment type="similarity">
    <text evidence="2">Belongs to the UbiD family.</text>
</comment>
<feature type="domain" description="3-octaprenyl-4-hydroxybenzoate carboxy-lyase-like C-terminal" evidence="13">
    <location>
        <begin position="282"/>
        <end position="403"/>
    </location>
</feature>
<evidence type="ECO:0000256" key="9">
    <source>
        <dbReference type="ARBA" id="ARBA00049754"/>
    </source>
</evidence>